<accession>A0ABD3H774</accession>
<dbReference type="Proteomes" id="UP001633002">
    <property type="component" value="Unassembled WGS sequence"/>
</dbReference>
<evidence type="ECO:0000313" key="3">
    <source>
        <dbReference type="Proteomes" id="UP001633002"/>
    </source>
</evidence>
<dbReference type="SUPFAM" id="SSF55221">
    <property type="entry name" value="Yeast killer toxins"/>
    <property type="match status" value="1"/>
</dbReference>
<evidence type="ECO:0000313" key="2">
    <source>
        <dbReference type="EMBL" id="KAL3686135.1"/>
    </source>
</evidence>
<reference evidence="2 3" key="1">
    <citation type="submission" date="2024-09" db="EMBL/GenBank/DDBJ databases">
        <title>Chromosome-scale assembly of Riccia sorocarpa.</title>
        <authorList>
            <person name="Paukszto L."/>
        </authorList>
    </citation>
    <scope>NUCLEOTIDE SEQUENCE [LARGE SCALE GENOMIC DNA]</scope>
    <source>
        <strain evidence="2">LP-2024</strain>
        <tissue evidence="2">Aerial parts of the thallus</tissue>
    </source>
</reference>
<gene>
    <name evidence="2" type="ORF">R1sor_004157</name>
</gene>
<dbReference type="EMBL" id="JBJQOH010000006">
    <property type="protein sequence ID" value="KAL3686135.1"/>
    <property type="molecule type" value="Genomic_DNA"/>
</dbReference>
<organism evidence="2 3">
    <name type="scientific">Riccia sorocarpa</name>
    <dbReference type="NCBI Taxonomy" id="122646"/>
    <lineage>
        <taxon>Eukaryota</taxon>
        <taxon>Viridiplantae</taxon>
        <taxon>Streptophyta</taxon>
        <taxon>Embryophyta</taxon>
        <taxon>Marchantiophyta</taxon>
        <taxon>Marchantiopsida</taxon>
        <taxon>Marchantiidae</taxon>
        <taxon>Marchantiales</taxon>
        <taxon>Ricciaceae</taxon>
        <taxon>Riccia</taxon>
    </lineage>
</organism>
<name>A0ABD3H774_9MARC</name>
<keyword evidence="3" id="KW-1185">Reference proteome</keyword>
<protein>
    <recommendedName>
        <fullName evidence="1">Killer toxin Kp4 domain-containing protein</fullName>
    </recommendedName>
</protein>
<evidence type="ECO:0000259" key="1">
    <source>
        <dbReference type="Pfam" id="PF09044"/>
    </source>
</evidence>
<dbReference type="InterPro" id="IPR015131">
    <property type="entry name" value="Killer_tox_Kp4"/>
</dbReference>
<proteinExistence type="predicted"/>
<sequence>MDDTKTKANQGVRNNCVILLKVAYMDTTMRVKALALLTILVLLSTATLSNAGFISICKGSALCQYASPNAISEINTQVQALNDANTYSNGQYIACSGNICAYLQNVSGTKTAAQIKGYLREIVGRGCSKCAILPTEPGNNVATGELTINAVA</sequence>
<dbReference type="InterPro" id="IPR011329">
    <property type="entry name" value="Killer_tox_Kp4/SMK"/>
</dbReference>
<comment type="caution">
    <text evidence="2">The sequence shown here is derived from an EMBL/GenBank/DDBJ whole genome shotgun (WGS) entry which is preliminary data.</text>
</comment>
<dbReference type="AlphaFoldDB" id="A0ABD3H774"/>
<dbReference type="Pfam" id="PF09044">
    <property type="entry name" value="Kp4"/>
    <property type="match status" value="1"/>
</dbReference>
<feature type="domain" description="Killer toxin Kp4" evidence="1">
    <location>
        <begin position="41"/>
        <end position="151"/>
    </location>
</feature>
<dbReference type="Gene3D" id="3.30.430.10">
    <property type="entry name" value="Killer Toxin P4, subunit A"/>
    <property type="match status" value="1"/>
</dbReference>